<keyword evidence="2" id="KW-1185">Reference proteome</keyword>
<reference evidence="1" key="1">
    <citation type="submission" date="2020-09" db="EMBL/GenBank/DDBJ databases">
        <title>Genome-Enabled Discovery of Anthraquinone Biosynthesis in Senna tora.</title>
        <authorList>
            <person name="Kang S.-H."/>
            <person name="Pandey R.P."/>
            <person name="Lee C.-M."/>
            <person name="Sim J.-S."/>
            <person name="Jeong J.-T."/>
            <person name="Choi B.-S."/>
            <person name="Jung M."/>
            <person name="Ginzburg D."/>
            <person name="Zhao K."/>
            <person name="Won S.Y."/>
            <person name="Oh T.-J."/>
            <person name="Yu Y."/>
            <person name="Kim N.-H."/>
            <person name="Lee O.R."/>
            <person name="Lee T.-H."/>
            <person name="Bashyal P."/>
            <person name="Kim T.-S."/>
            <person name="Lee W.-H."/>
            <person name="Kawkins C."/>
            <person name="Kim C.-K."/>
            <person name="Kim J.S."/>
            <person name="Ahn B.O."/>
            <person name="Rhee S.Y."/>
            <person name="Sohng J.K."/>
        </authorList>
    </citation>
    <scope>NUCLEOTIDE SEQUENCE</scope>
    <source>
        <tissue evidence="1">Leaf</tissue>
    </source>
</reference>
<organism evidence="1 2">
    <name type="scientific">Senna tora</name>
    <dbReference type="NCBI Taxonomy" id="362788"/>
    <lineage>
        <taxon>Eukaryota</taxon>
        <taxon>Viridiplantae</taxon>
        <taxon>Streptophyta</taxon>
        <taxon>Embryophyta</taxon>
        <taxon>Tracheophyta</taxon>
        <taxon>Spermatophyta</taxon>
        <taxon>Magnoliopsida</taxon>
        <taxon>eudicotyledons</taxon>
        <taxon>Gunneridae</taxon>
        <taxon>Pentapetalae</taxon>
        <taxon>rosids</taxon>
        <taxon>fabids</taxon>
        <taxon>Fabales</taxon>
        <taxon>Fabaceae</taxon>
        <taxon>Caesalpinioideae</taxon>
        <taxon>Cassia clade</taxon>
        <taxon>Senna</taxon>
    </lineage>
</organism>
<name>A0A834X0I5_9FABA</name>
<gene>
    <name evidence="1" type="ORF">G2W53_010132</name>
</gene>
<evidence type="ECO:0000313" key="2">
    <source>
        <dbReference type="Proteomes" id="UP000634136"/>
    </source>
</evidence>
<comment type="caution">
    <text evidence="1">The sequence shown here is derived from an EMBL/GenBank/DDBJ whole genome shotgun (WGS) entry which is preliminary data.</text>
</comment>
<sequence>MEDEAGVHLQVPYFHYMAISDR</sequence>
<dbReference type="EMBL" id="JAAIUW010000004">
    <property type="protein sequence ID" value="KAF7835273.1"/>
    <property type="molecule type" value="Genomic_DNA"/>
</dbReference>
<evidence type="ECO:0000313" key="1">
    <source>
        <dbReference type="EMBL" id="KAF7835273.1"/>
    </source>
</evidence>
<dbReference type="AlphaFoldDB" id="A0A834X0I5"/>
<dbReference type="Proteomes" id="UP000634136">
    <property type="component" value="Unassembled WGS sequence"/>
</dbReference>
<protein>
    <submittedName>
        <fullName evidence="1">Uncharacterized protein</fullName>
    </submittedName>
</protein>
<accession>A0A834X0I5</accession>
<proteinExistence type="predicted"/>